<dbReference type="InterPro" id="IPR004072">
    <property type="entry name" value="Vmron_rcpt_1"/>
</dbReference>
<dbReference type="PRINTS" id="PR01534">
    <property type="entry name" value="VOMERONASL1R"/>
</dbReference>
<feature type="transmembrane region" description="Helical" evidence="13">
    <location>
        <begin position="240"/>
        <end position="263"/>
    </location>
</feature>
<feature type="transmembrane region" description="Helical" evidence="13">
    <location>
        <begin position="127"/>
        <end position="147"/>
    </location>
</feature>
<evidence type="ECO:0000256" key="3">
    <source>
        <dbReference type="ARBA" id="ARBA00010663"/>
    </source>
</evidence>
<feature type="transmembrane region" description="Helical" evidence="13">
    <location>
        <begin position="13"/>
        <end position="38"/>
    </location>
</feature>
<keyword evidence="11" id="KW-0325">Glycoprotein</keyword>
<keyword evidence="6 13" id="KW-0812">Transmembrane</keyword>
<evidence type="ECO:0000313" key="16">
    <source>
        <dbReference type="Proteomes" id="UP000694414"/>
    </source>
</evidence>
<dbReference type="GO" id="GO:0016503">
    <property type="term" value="F:pheromone receptor activity"/>
    <property type="evidence" value="ECO:0007669"/>
    <property type="project" value="InterPro"/>
</dbReference>
<comment type="subcellular location">
    <subcellularLocation>
        <location evidence="2 13">Cell membrane</location>
        <topology evidence="2 13">Multi-pass membrane protein</topology>
    </subcellularLocation>
</comment>
<comment type="function">
    <text evidence="1">Putative pheromone receptor.</text>
</comment>
<dbReference type="CDD" id="cd13949">
    <property type="entry name" value="7tm_V1R_pheromone"/>
    <property type="match status" value="1"/>
</dbReference>
<keyword evidence="8 13" id="KW-0297">G-protein coupled receptor</keyword>
<dbReference type="Proteomes" id="UP000694414">
    <property type="component" value="Unplaced"/>
</dbReference>
<dbReference type="PROSITE" id="PS50262">
    <property type="entry name" value="G_PROTEIN_RECEP_F1_2"/>
    <property type="match status" value="1"/>
</dbReference>
<dbReference type="Ensembl" id="ENSPSMT00000022803.1">
    <property type="protein sequence ID" value="ENSPSMP00000019677.1"/>
    <property type="gene ID" value="ENSPSMG00000013900.1"/>
</dbReference>
<dbReference type="SUPFAM" id="SSF81321">
    <property type="entry name" value="Family A G protein-coupled receptor-like"/>
    <property type="match status" value="1"/>
</dbReference>
<evidence type="ECO:0000256" key="9">
    <source>
        <dbReference type="ARBA" id="ARBA00023136"/>
    </source>
</evidence>
<keyword evidence="16" id="KW-1185">Reference proteome</keyword>
<comment type="similarity">
    <text evidence="3 13">Belongs to the G-protein coupled receptor 1 family.</text>
</comment>
<evidence type="ECO:0000259" key="14">
    <source>
        <dbReference type="PROSITE" id="PS50262"/>
    </source>
</evidence>
<dbReference type="GO" id="GO:0019236">
    <property type="term" value="P:response to pheromone"/>
    <property type="evidence" value="ECO:0007669"/>
    <property type="project" value="UniProtKB-KW"/>
</dbReference>
<proteinExistence type="inferred from homology"/>
<name>A0A8C8ZTV4_PROSS</name>
<sequence>LCSNIVASMYVNIGMIFLAQVAIGILGNLSLLYHYMFLYFSGHKPRPIDLILRHLTVANSLVILSRGIPETMTAFGMKDFLSEFGCKLVFYVHRVARGVSLSTTCLLSVFQAIIISPRNSRWAGLKVKALGYIGPSNLLCWFLYMVVNIKVPMYVIGRWRNENNTNIDFGYCSFSHQGGSTDLPYAIFISTPDTLCLCLMTWASGSMVFILHRHKQRVQHIHRSNISPRSSPEIRATHSILILVSTFVSFYTLSAIIYLYFYFFDKNTQWLVKTSALINACFPTVSPFILSSSDPCVCKFFFVCTGRNVQLPHLIRKI</sequence>
<feature type="transmembrane region" description="Helical" evidence="13">
    <location>
        <begin position="88"/>
        <end position="115"/>
    </location>
</feature>
<keyword evidence="9 13" id="KW-0472">Membrane</keyword>
<reference evidence="15" key="2">
    <citation type="submission" date="2025-09" db="UniProtKB">
        <authorList>
            <consortium name="Ensembl"/>
        </authorList>
    </citation>
    <scope>IDENTIFICATION</scope>
</reference>
<evidence type="ECO:0000313" key="15">
    <source>
        <dbReference type="Ensembl" id="ENSPSMP00000019677.1"/>
    </source>
</evidence>
<dbReference type="GO" id="GO:0005886">
    <property type="term" value="C:plasma membrane"/>
    <property type="evidence" value="ECO:0007669"/>
    <property type="project" value="UniProtKB-SubCell"/>
</dbReference>
<keyword evidence="7 13" id="KW-1133">Transmembrane helix</keyword>
<comment type="caution">
    <text evidence="13">Lacks conserved residue(s) required for the propagation of feature annotation.</text>
</comment>
<evidence type="ECO:0000256" key="8">
    <source>
        <dbReference type="ARBA" id="ARBA00023040"/>
    </source>
</evidence>
<dbReference type="Gene3D" id="1.20.1070.10">
    <property type="entry name" value="Rhodopsin 7-helix transmembrane proteins"/>
    <property type="match status" value="1"/>
</dbReference>
<keyword evidence="4 13" id="KW-1003">Cell membrane</keyword>
<feature type="domain" description="G-protein coupled receptors family 1 profile" evidence="14">
    <location>
        <begin position="27"/>
        <end position="290"/>
    </location>
</feature>
<evidence type="ECO:0000256" key="1">
    <source>
        <dbReference type="ARBA" id="ARBA00003878"/>
    </source>
</evidence>
<protein>
    <recommendedName>
        <fullName evidence="13">Vomeronasal type-1 receptor</fullName>
    </recommendedName>
</protein>
<evidence type="ECO:0000256" key="4">
    <source>
        <dbReference type="ARBA" id="ARBA00022475"/>
    </source>
</evidence>
<evidence type="ECO:0000256" key="6">
    <source>
        <dbReference type="ARBA" id="ARBA00022692"/>
    </source>
</evidence>
<keyword evidence="5 13" id="KW-0589">Pheromone response</keyword>
<dbReference type="InterPro" id="IPR017452">
    <property type="entry name" value="GPCR_Rhodpsn_7TM"/>
</dbReference>
<evidence type="ECO:0000256" key="5">
    <source>
        <dbReference type="ARBA" id="ARBA00022507"/>
    </source>
</evidence>
<dbReference type="Pfam" id="PF03402">
    <property type="entry name" value="V1R"/>
    <property type="match status" value="1"/>
</dbReference>
<dbReference type="GeneTree" id="ENSGT00960000186612"/>
<dbReference type="GO" id="GO:0007606">
    <property type="term" value="P:sensory perception of chemical stimulus"/>
    <property type="evidence" value="ECO:0007669"/>
    <property type="project" value="UniProtKB-ARBA"/>
</dbReference>
<keyword evidence="12 13" id="KW-0807">Transducer</keyword>
<dbReference type="FunFam" id="1.20.1070.10:FF:000033">
    <property type="entry name" value="Vomeronasal type-1 receptor"/>
    <property type="match status" value="1"/>
</dbReference>
<evidence type="ECO:0000256" key="13">
    <source>
        <dbReference type="RuleBase" id="RU364061"/>
    </source>
</evidence>
<accession>A0A8C8ZTV4</accession>
<dbReference type="PANTHER" id="PTHR24062">
    <property type="entry name" value="VOMERONASAL TYPE-1 RECEPTOR"/>
    <property type="match status" value="1"/>
</dbReference>
<reference evidence="15" key="1">
    <citation type="submission" date="2025-08" db="UniProtKB">
        <authorList>
            <consortium name="Ensembl"/>
        </authorList>
    </citation>
    <scope>IDENTIFICATION</scope>
</reference>
<dbReference type="AlphaFoldDB" id="A0A8C8ZTV4"/>
<evidence type="ECO:0000256" key="2">
    <source>
        <dbReference type="ARBA" id="ARBA00004651"/>
    </source>
</evidence>
<evidence type="ECO:0000256" key="12">
    <source>
        <dbReference type="ARBA" id="ARBA00023224"/>
    </source>
</evidence>
<keyword evidence="10 13" id="KW-0675">Receptor</keyword>
<evidence type="ECO:0000256" key="10">
    <source>
        <dbReference type="ARBA" id="ARBA00023170"/>
    </source>
</evidence>
<organism evidence="15 16">
    <name type="scientific">Prolemur simus</name>
    <name type="common">Greater bamboo lemur</name>
    <name type="synonym">Hapalemur simus</name>
    <dbReference type="NCBI Taxonomy" id="1328070"/>
    <lineage>
        <taxon>Eukaryota</taxon>
        <taxon>Metazoa</taxon>
        <taxon>Chordata</taxon>
        <taxon>Craniata</taxon>
        <taxon>Vertebrata</taxon>
        <taxon>Euteleostomi</taxon>
        <taxon>Mammalia</taxon>
        <taxon>Eutheria</taxon>
        <taxon>Euarchontoglires</taxon>
        <taxon>Primates</taxon>
        <taxon>Strepsirrhini</taxon>
        <taxon>Lemuriformes</taxon>
        <taxon>Lemuridae</taxon>
        <taxon>Prolemur</taxon>
    </lineage>
</organism>
<evidence type="ECO:0000256" key="7">
    <source>
        <dbReference type="ARBA" id="ARBA00022989"/>
    </source>
</evidence>
<evidence type="ECO:0000256" key="11">
    <source>
        <dbReference type="ARBA" id="ARBA00023180"/>
    </source>
</evidence>